<evidence type="ECO:0000259" key="1">
    <source>
        <dbReference type="Pfam" id="PF14266"/>
    </source>
</evidence>
<feature type="domain" description="Putative component of 'biosynthetic module'" evidence="1">
    <location>
        <begin position="22"/>
        <end position="214"/>
    </location>
</feature>
<evidence type="ECO:0000313" key="2">
    <source>
        <dbReference type="EMBL" id="MEQ2558045.1"/>
    </source>
</evidence>
<dbReference type="InterPro" id="IPR025647">
    <property type="entry name" value="YceG_bac"/>
</dbReference>
<dbReference type="Pfam" id="PF14266">
    <property type="entry name" value="YceG_bac"/>
    <property type="match status" value="3"/>
</dbReference>
<accession>A0ABV1HEA9</accession>
<keyword evidence="3" id="KW-1185">Reference proteome</keyword>
<reference evidence="2 3" key="1">
    <citation type="submission" date="2024-03" db="EMBL/GenBank/DDBJ databases">
        <title>Human intestinal bacterial collection.</title>
        <authorList>
            <person name="Pauvert C."/>
            <person name="Hitch T.C.A."/>
            <person name="Clavel T."/>
        </authorList>
    </citation>
    <scope>NUCLEOTIDE SEQUENCE [LARGE SCALE GENOMIC DNA]</scope>
    <source>
        <strain evidence="2 3">CLA-AA-H185</strain>
    </source>
</reference>
<feature type="domain" description="Putative component of 'biosynthetic module'" evidence="1">
    <location>
        <begin position="508"/>
        <end position="722"/>
    </location>
</feature>
<feature type="domain" description="Putative component of 'biosynthetic module'" evidence="1">
    <location>
        <begin position="253"/>
        <end position="487"/>
    </location>
</feature>
<gene>
    <name evidence="2" type="ORF">WMO43_09205</name>
</gene>
<name>A0ABV1HEA9_9FIRM</name>
<dbReference type="EMBL" id="JBBMEX010000008">
    <property type="protein sequence ID" value="MEQ2558045.1"/>
    <property type="molecule type" value="Genomic_DNA"/>
</dbReference>
<sequence length="757" mass="88232">MFTRGIIQNTEDYFKELNQRPDKCIYFYRMNGYNDKCRQFIGEYAKEARKSGVVIEGKIANPTEQNLSYYEEIMGMDFQMSMGFLLTSLKKWLPRMNDYQRENVAAAFYDTLDAMRKEGKNENMLKNAYIKFMCWFYYKFECMVNNLGENNVPKILYEGTISNYELKILDILAGAGCDILLLQYQGDAPYQKLDAGSKISKELVLENMQPFPEGFSLKNLQEDMEKEKDKERLYGTLPTVHACTNAWIHGEGLEDFKMAARLRGEDTGFFYNCFCRMTGVEDKLTYLNELYQFRLELKNSGRNMLILEREIPVPTMEEISAIRRNTYNNVEQMLFDLSVNIKYSQNIELQRLMNQAFIDIMLEELEISGMNVNRLTNKAVYLLCWLKRYQKELFEGWEMPKIGCFIYLGGCRNENEALFVRMLARLPVDVLILNPNQDTACCLSDKLLYEIHYTESLAVEHFPNEGREVQMGTAAYHAERELDTIMYQDSGIYRNQQYGKANAVMLRTMYEEIPILWDQEVKYRPNFSVTDSVVNIPVIFAKVSGVKDGQLAPYWSGIKSLMTEETYVISKAPFIESTDANPIKAHATEFYKNNRLQREKIKSHPVYRYGVLREEMQDYILDKLGLLIAQKTIRGTGENGTEYTIISTVLNMNKDIIRMIQKFDFTKKNPKLIYINTTETVISLEDSILTAFLSLLGFDVVFFVPTGYQSVEKYFNTKVMEEHQIGEYLYDLQVPNFELIPSGTRQSWRDRLFKRGG</sequence>
<proteinExistence type="predicted"/>
<protein>
    <submittedName>
        <fullName evidence="2">YceG family protein</fullName>
    </submittedName>
</protein>
<evidence type="ECO:0000313" key="3">
    <source>
        <dbReference type="Proteomes" id="UP001454489"/>
    </source>
</evidence>
<organism evidence="2 3">
    <name type="scientific">Maccoyibacter intestinihominis</name>
    <dbReference type="NCBI Taxonomy" id="3133499"/>
    <lineage>
        <taxon>Bacteria</taxon>
        <taxon>Bacillati</taxon>
        <taxon>Bacillota</taxon>
        <taxon>Clostridia</taxon>
        <taxon>Lachnospirales</taxon>
        <taxon>Lachnospiraceae</taxon>
        <taxon>Maccoyibacter</taxon>
    </lineage>
</organism>
<comment type="caution">
    <text evidence="2">The sequence shown here is derived from an EMBL/GenBank/DDBJ whole genome shotgun (WGS) entry which is preliminary data.</text>
</comment>
<dbReference type="Proteomes" id="UP001454489">
    <property type="component" value="Unassembled WGS sequence"/>
</dbReference>
<dbReference type="RefSeq" id="WP_353530967.1">
    <property type="nucleotide sequence ID" value="NZ_JBBMEX010000008.1"/>
</dbReference>